<evidence type="ECO:0000313" key="3">
    <source>
        <dbReference type="Proteomes" id="UP001163036"/>
    </source>
</evidence>
<dbReference type="Proteomes" id="UP001163036">
    <property type="component" value="Chromosome 1"/>
</dbReference>
<sequence length="66" mass="7357">MNSYKPWHEFIDSEAFKKALDMVPDLADKASTFAARTKLKDRPSTTAQPSQQRTPTDANLTAVSTE</sequence>
<protein>
    <submittedName>
        <fullName evidence="2">Uncharacterized protein</fullName>
    </submittedName>
</protein>
<feature type="region of interest" description="Disordered" evidence="1">
    <location>
        <begin position="36"/>
        <end position="66"/>
    </location>
</feature>
<proteinExistence type="predicted"/>
<gene>
    <name evidence="2" type="ORF">M5598_08545</name>
</gene>
<organism evidence="2 3">
    <name type="scientific">Vibrio parahaemolyticus</name>
    <dbReference type="NCBI Taxonomy" id="670"/>
    <lineage>
        <taxon>Bacteria</taxon>
        <taxon>Pseudomonadati</taxon>
        <taxon>Pseudomonadota</taxon>
        <taxon>Gammaproteobacteria</taxon>
        <taxon>Vibrionales</taxon>
        <taxon>Vibrionaceae</taxon>
        <taxon>Vibrio</taxon>
    </lineage>
</organism>
<dbReference type="AlphaFoldDB" id="A0AA46UG84"/>
<dbReference type="RefSeq" id="WP_031817768.1">
    <property type="nucleotide sequence ID" value="NZ_CP097355.1"/>
</dbReference>
<reference evidence="2" key="1">
    <citation type="submission" date="2022-05" db="EMBL/GenBank/DDBJ databases">
        <title>Megaplasmid of Vibrio parahaemolyticus.</title>
        <authorList>
            <person name="Strauch E."/>
            <person name="Borowiak M."/>
        </authorList>
    </citation>
    <scope>NUCLEOTIDE SEQUENCE</scope>
    <source>
        <strain evidence="2">16-VB00198</strain>
    </source>
</reference>
<accession>A0AA46UG84</accession>
<feature type="compositionally biased region" description="Polar residues" evidence="1">
    <location>
        <begin position="44"/>
        <end position="66"/>
    </location>
</feature>
<evidence type="ECO:0000256" key="1">
    <source>
        <dbReference type="SAM" id="MobiDB-lite"/>
    </source>
</evidence>
<evidence type="ECO:0000313" key="2">
    <source>
        <dbReference type="EMBL" id="UYV25145.1"/>
    </source>
</evidence>
<dbReference type="EMBL" id="CP097355">
    <property type="protein sequence ID" value="UYV25145.1"/>
    <property type="molecule type" value="Genomic_DNA"/>
</dbReference>
<name>A0AA46UG84_VIBPH</name>